<dbReference type="EMBL" id="LSRX01000457">
    <property type="protein sequence ID" value="OLP96729.1"/>
    <property type="molecule type" value="Genomic_DNA"/>
</dbReference>
<proteinExistence type="predicted"/>
<keyword evidence="2 4" id="KW-0863">Zinc-finger</keyword>
<dbReference type="Proteomes" id="UP000186817">
    <property type="component" value="Unassembled WGS sequence"/>
</dbReference>
<dbReference type="OrthoDB" id="512667at2759"/>
<organism evidence="6 7">
    <name type="scientific">Symbiodinium microadriaticum</name>
    <name type="common">Dinoflagellate</name>
    <name type="synonym">Zooxanthella microadriatica</name>
    <dbReference type="NCBI Taxonomy" id="2951"/>
    <lineage>
        <taxon>Eukaryota</taxon>
        <taxon>Sar</taxon>
        <taxon>Alveolata</taxon>
        <taxon>Dinophyceae</taxon>
        <taxon>Suessiales</taxon>
        <taxon>Symbiodiniaceae</taxon>
        <taxon>Symbiodinium</taxon>
    </lineage>
</organism>
<evidence type="ECO:0000256" key="1">
    <source>
        <dbReference type="ARBA" id="ARBA00022723"/>
    </source>
</evidence>
<evidence type="ECO:0000256" key="3">
    <source>
        <dbReference type="ARBA" id="ARBA00022833"/>
    </source>
</evidence>
<dbReference type="PANTHER" id="PTHR20922">
    <property type="entry name" value="DNL-TYPE ZINC FINGER PROTEIN"/>
    <property type="match status" value="1"/>
</dbReference>
<evidence type="ECO:0000256" key="2">
    <source>
        <dbReference type="ARBA" id="ARBA00022771"/>
    </source>
</evidence>
<dbReference type="PANTHER" id="PTHR20922:SF13">
    <property type="entry name" value="DNL-TYPE ZINC FINGER PROTEIN"/>
    <property type="match status" value="1"/>
</dbReference>
<feature type="domain" description="DNL-type" evidence="5">
    <location>
        <begin position="77"/>
        <end position="172"/>
    </location>
</feature>
<dbReference type="GO" id="GO:0051087">
    <property type="term" value="F:protein-folding chaperone binding"/>
    <property type="evidence" value="ECO:0007669"/>
    <property type="project" value="TreeGrafter"/>
</dbReference>
<dbReference type="AlphaFoldDB" id="A0A1Q9DNK0"/>
<dbReference type="Pfam" id="PF05180">
    <property type="entry name" value="zf-DNL"/>
    <property type="match status" value="1"/>
</dbReference>
<dbReference type="GO" id="GO:0050821">
    <property type="term" value="P:protein stabilization"/>
    <property type="evidence" value="ECO:0007669"/>
    <property type="project" value="TreeGrafter"/>
</dbReference>
<dbReference type="InterPro" id="IPR007853">
    <property type="entry name" value="Znf_DNL-typ"/>
</dbReference>
<keyword evidence="7" id="KW-1185">Reference proteome</keyword>
<dbReference type="PROSITE" id="PS51501">
    <property type="entry name" value="ZF_DNL"/>
    <property type="match status" value="1"/>
</dbReference>
<dbReference type="InterPro" id="IPR024158">
    <property type="entry name" value="Mt_import_TIM15"/>
</dbReference>
<evidence type="ECO:0000256" key="4">
    <source>
        <dbReference type="PROSITE-ProRule" id="PRU00834"/>
    </source>
</evidence>
<evidence type="ECO:0000259" key="5">
    <source>
        <dbReference type="PROSITE" id="PS51501"/>
    </source>
</evidence>
<protein>
    <submittedName>
        <fullName evidence="6">DNL-type zinc finger protein</fullName>
    </submittedName>
</protein>
<name>A0A1Q9DNK0_SYMMI</name>
<keyword evidence="1" id="KW-0479">Metal-binding</keyword>
<dbReference type="GO" id="GO:0005739">
    <property type="term" value="C:mitochondrion"/>
    <property type="evidence" value="ECO:0007669"/>
    <property type="project" value="TreeGrafter"/>
</dbReference>
<accession>A0A1Q9DNK0</accession>
<evidence type="ECO:0000313" key="6">
    <source>
        <dbReference type="EMBL" id="OLP96729.1"/>
    </source>
</evidence>
<dbReference type="GO" id="GO:0006457">
    <property type="term" value="P:protein folding"/>
    <property type="evidence" value="ECO:0007669"/>
    <property type="project" value="TreeGrafter"/>
</dbReference>
<evidence type="ECO:0000313" key="7">
    <source>
        <dbReference type="Proteomes" id="UP000186817"/>
    </source>
</evidence>
<keyword evidence="3" id="KW-0862">Zinc</keyword>
<dbReference type="GO" id="GO:0030150">
    <property type="term" value="P:protein import into mitochondrial matrix"/>
    <property type="evidence" value="ECO:0007669"/>
    <property type="project" value="TreeGrafter"/>
</dbReference>
<gene>
    <name evidence="6" type="primary">DNLZ</name>
    <name evidence="6" type="ORF">AK812_SmicGene21014</name>
</gene>
<comment type="caution">
    <text evidence="6">The sequence shown here is derived from an EMBL/GenBank/DDBJ whole genome shotgun (WGS) entry which is preliminary data.</text>
</comment>
<sequence>MWRLARAQRASLRRVLKRRDVARPSFSVHVQPSLPPLLFHAGRHFSSGPHPEAEDSKLRVLEDLLREQLKEGLPGTRAEEAYALAYTCGVCNHRSAKKISKRAYHHGVVIITCPSCGNRHLIADRLGWFEDEGTDIEEMMKTKGEEIVKLSKYRLNCTSEEAAHALEDLLNIEPAEGTDREALLVE</sequence>
<dbReference type="GO" id="GO:0008270">
    <property type="term" value="F:zinc ion binding"/>
    <property type="evidence" value="ECO:0007669"/>
    <property type="project" value="UniProtKB-KW"/>
</dbReference>
<reference evidence="6 7" key="1">
    <citation type="submission" date="2016-02" db="EMBL/GenBank/DDBJ databases">
        <title>Genome analysis of coral dinoflagellate symbionts highlights evolutionary adaptations to a symbiotic lifestyle.</title>
        <authorList>
            <person name="Aranda M."/>
            <person name="Li Y."/>
            <person name="Liew Y.J."/>
            <person name="Baumgarten S."/>
            <person name="Simakov O."/>
            <person name="Wilson M."/>
            <person name="Piel J."/>
            <person name="Ashoor H."/>
            <person name="Bougouffa S."/>
            <person name="Bajic V.B."/>
            <person name="Ryu T."/>
            <person name="Ravasi T."/>
            <person name="Bayer T."/>
            <person name="Micklem G."/>
            <person name="Kim H."/>
            <person name="Bhak J."/>
            <person name="Lajeunesse T.C."/>
            <person name="Voolstra C.R."/>
        </authorList>
    </citation>
    <scope>NUCLEOTIDE SEQUENCE [LARGE SCALE GENOMIC DNA]</scope>
    <source>
        <strain evidence="6 7">CCMP2467</strain>
    </source>
</reference>